<dbReference type="AlphaFoldDB" id="A0A1G2QNM7"/>
<evidence type="ECO:0000313" key="2">
    <source>
        <dbReference type="Proteomes" id="UP000179245"/>
    </source>
</evidence>
<dbReference type="EMBL" id="MHTO01000021">
    <property type="protein sequence ID" value="OHA62078.1"/>
    <property type="molecule type" value="Genomic_DNA"/>
</dbReference>
<protein>
    <recommendedName>
        <fullName evidence="3">DNA polymerase III subunit delta</fullName>
    </recommendedName>
</protein>
<gene>
    <name evidence="1" type="ORF">A2117_00350</name>
</gene>
<organism evidence="1 2">
    <name type="scientific">Candidatus Wildermuthbacteria bacterium GWA2_46_15</name>
    <dbReference type="NCBI Taxonomy" id="1802443"/>
    <lineage>
        <taxon>Bacteria</taxon>
        <taxon>Candidatus Wildermuthiibacteriota</taxon>
    </lineage>
</organism>
<evidence type="ECO:0008006" key="3">
    <source>
        <dbReference type="Google" id="ProtNLM"/>
    </source>
</evidence>
<dbReference type="Proteomes" id="UP000179245">
    <property type="component" value="Unassembled WGS sequence"/>
</dbReference>
<name>A0A1G2QNM7_9BACT</name>
<dbReference type="STRING" id="1802443.A2117_00350"/>
<dbReference type="InterPro" id="IPR050238">
    <property type="entry name" value="DNA_Rep/Repair_Clamp_Loader"/>
</dbReference>
<accession>A0A1G2QNM7</accession>
<evidence type="ECO:0000313" key="1">
    <source>
        <dbReference type="EMBL" id="OHA62078.1"/>
    </source>
</evidence>
<dbReference type="PANTHER" id="PTHR11669:SF8">
    <property type="entry name" value="DNA POLYMERASE III SUBUNIT DELTA"/>
    <property type="match status" value="1"/>
</dbReference>
<dbReference type="SUPFAM" id="SSF52540">
    <property type="entry name" value="P-loop containing nucleoside triphosphate hydrolases"/>
    <property type="match status" value="1"/>
</dbReference>
<reference evidence="1 2" key="1">
    <citation type="journal article" date="2016" name="Nat. Commun.">
        <title>Thousands of microbial genomes shed light on interconnected biogeochemical processes in an aquifer system.</title>
        <authorList>
            <person name="Anantharaman K."/>
            <person name="Brown C.T."/>
            <person name="Hug L.A."/>
            <person name="Sharon I."/>
            <person name="Castelle C.J."/>
            <person name="Probst A.J."/>
            <person name="Thomas B.C."/>
            <person name="Singh A."/>
            <person name="Wilkins M.J."/>
            <person name="Karaoz U."/>
            <person name="Brodie E.L."/>
            <person name="Williams K.H."/>
            <person name="Hubbard S.S."/>
            <person name="Banfield J.F."/>
        </authorList>
    </citation>
    <scope>NUCLEOTIDE SEQUENCE [LARGE SCALE GENOMIC DNA]</scope>
</reference>
<dbReference type="PANTHER" id="PTHR11669">
    <property type="entry name" value="REPLICATION FACTOR C / DNA POLYMERASE III GAMMA-TAU SUBUNIT"/>
    <property type="match status" value="1"/>
</dbReference>
<proteinExistence type="predicted"/>
<dbReference type="Gene3D" id="3.40.50.300">
    <property type="entry name" value="P-loop containing nucleotide triphosphate hydrolases"/>
    <property type="match status" value="1"/>
</dbReference>
<dbReference type="GO" id="GO:0006261">
    <property type="term" value="P:DNA-templated DNA replication"/>
    <property type="evidence" value="ECO:0007669"/>
    <property type="project" value="TreeGrafter"/>
</dbReference>
<sequence>MWGHRKQWQFLRKSVQLEKTSHAYLFSGKKLLGKKEIAQEFARLLNCQSEDFDEKPCRKCSSCREMEKSCHPDFLLIENTDKIEETEINLIRHLGNWLSLKPGLGKFKVAIIDQFQTFSLAAQSALLKTLEEPRGQTVLILISDYPELLVLTIISRLQEIKFNPLSSQEIVDLLLAAGADESLTDRISHLSSGKPLKARRLLNPDDLKKEEERIKRFAGMLNQDLVFWFHEIEVLTKESDALPENLEVWLDFIRLLFLVKMGVVKKGNLDQNQQKLFGKAESIPASKLKSLLFSLDKTNYLLSRSNVNPRLAIENSILELF</sequence>
<dbReference type="Pfam" id="PF13177">
    <property type="entry name" value="DNA_pol3_delta2"/>
    <property type="match status" value="1"/>
</dbReference>
<dbReference type="InterPro" id="IPR027417">
    <property type="entry name" value="P-loop_NTPase"/>
</dbReference>
<comment type="caution">
    <text evidence="1">The sequence shown here is derived from an EMBL/GenBank/DDBJ whole genome shotgun (WGS) entry which is preliminary data.</text>
</comment>